<reference evidence="5 6" key="1">
    <citation type="submission" date="2015-10" db="EMBL/GenBank/DDBJ databases">
        <title>Complete genome sequence of bacteriophage vB_KpnP_KpV41 lytic for Klebsiella pneumoniae.</title>
        <authorList>
            <person name="Volozhantsev N.V."/>
            <person name="Krasilnikova V.M."/>
            <person name="Komisarova E.V."/>
            <person name="Kislichkina A.A."/>
            <person name="Myakinina V.P."/>
        </authorList>
    </citation>
    <scope>NUCLEOTIDE SEQUENCE [LARGE SCALE GENOMIC DNA]</scope>
</reference>
<accession>A0A0S2MXR4</accession>
<feature type="domain" description="Bacteriophage T7 tail fibre protein-like N-terminal" evidence="4">
    <location>
        <begin position="13"/>
        <end position="102"/>
    </location>
</feature>
<dbReference type="InterPro" id="IPR005604">
    <property type="entry name" value="Phage_T7_tail_fibre-like_N"/>
</dbReference>
<dbReference type="GeneID" id="26517174"/>
<dbReference type="SMR" id="A0A0S2MXR4"/>
<evidence type="ECO:0000256" key="1">
    <source>
        <dbReference type="ARBA" id="ARBA00004328"/>
    </source>
</evidence>
<proteinExistence type="predicted"/>
<name>A0A0S2MXR4_9CAUD</name>
<dbReference type="RefSeq" id="YP_009188788.1">
    <property type="nucleotide sequence ID" value="NC_028670.1"/>
</dbReference>
<evidence type="ECO:0000313" key="5">
    <source>
        <dbReference type="EMBL" id="ALO80736.1"/>
    </source>
</evidence>
<dbReference type="KEGG" id="vg:26517174"/>
<keyword evidence="3" id="KW-0946">Virion</keyword>
<evidence type="ECO:0000256" key="3">
    <source>
        <dbReference type="ARBA" id="ARBA00022844"/>
    </source>
</evidence>
<dbReference type="GO" id="GO:0098015">
    <property type="term" value="C:virus tail"/>
    <property type="evidence" value="ECO:0007669"/>
    <property type="project" value="UniProtKB-KW"/>
</dbReference>
<evidence type="ECO:0000256" key="2">
    <source>
        <dbReference type="ARBA" id="ARBA00022732"/>
    </source>
</evidence>
<evidence type="ECO:0000259" key="4">
    <source>
        <dbReference type="Pfam" id="PF03906"/>
    </source>
</evidence>
<evidence type="ECO:0000313" key="6">
    <source>
        <dbReference type="Proteomes" id="UP000201660"/>
    </source>
</evidence>
<dbReference type="Proteomes" id="UP000201660">
    <property type="component" value="Segment"/>
</dbReference>
<organism evidence="5 6">
    <name type="scientific">Klebsiella phage KpV41</name>
    <dbReference type="NCBI Taxonomy" id="1747282"/>
    <lineage>
        <taxon>Viruses</taxon>
        <taxon>Duplodnaviria</taxon>
        <taxon>Heunggongvirae</taxon>
        <taxon>Uroviricota</taxon>
        <taxon>Caudoviricetes</taxon>
        <taxon>Autographivirales</taxon>
        <taxon>Autoscriptoviridae</taxon>
        <taxon>Slopekvirinae</taxon>
        <taxon>Drulisvirus</taxon>
        <taxon>Drulisvirus KpV41</taxon>
    </lineage>
</organism>
<keyword evidence="6" id="KW-1185">Reference proteome</keyword>
<dbReference type="EMBL" id="KT964103">
    <property type="protein sequence ID" value="ALO80736.1"/>
    <property type="molecule type" value="Genomic_DNA"/>
</dbReference>
<protein>
    <submittedName>
        <fullName evidence="5">Putative tail fiber protein</fullName>
    </submittedName>
</protein>
<sequence>MAFSWQESVKPAGTQDIQCDIEYLDKSYIHVYLDGAETTAFTWTSSTNIRLNSPLSAETAVLLIRKTEREYLYIEFASGAPFIEGNVDTQNTQFLHLAQELVEGRSIEGFYGDINMHRYRITNLGDPVDARDAANKQYVDAGDARLDQRIDAEHAAWVAAVANEASIRKAADDALDVRTTNLEQTYFNANTNSFPWWTVLTADTDTVTPGMPFTKAKVRINGVTQTAGYSYTINSGVVKFAEVLPAGTLVDMTIGIDTEADTSAISQIMGMLSAATGYSLVGQVPSFAALRNTPPTAVGQVIKLKAYRDGYAAVARPTGGGEFVAKQGTATDDGGSICVPTGSGDLYWQRVRTDPVINLAEYGVYDGSDITDALKSAVAYSRANNITLIEIPPSLVYYQFSGGVLVDHTKIPLLIRGGSGFNMNEVRIQHNSSTDNTFGFKFYNTDKDNYLWSASGLEGMEVVATDWVKQYSFGVFSDSWRCGVKNVLFHQYRAYCPLVILNEYGWTENFYAYNVNIRHCRHGMHFYTKSAWQSFYGCDIRDYYCNHGSGPGQASDAIVLGDGTSGGYAFMYAAKIQYGGWIGTTFETGAHVGIRLKKYSIMSDCKIVENYDGTKQNQYGKYFHSVLTEDPNSYVHVDYEYNSKQFSYIVIDPIAQGSTLEIAGWDSLAYPMNGSGQKYTGQSTYGVRPGAGSPISLKGAEMIYRTRVDSTSAAATGNTVLRIRGLPINTTWLVTLKIYGPNHQNSRTFTVTTQGYNFLATVVAHEALTAATNVVSVLNPDNTITNTSNTVLSIANSFKDNGLYCRTYEGAQAGSYSVGNGDAFDIVIPPAIYRGTSGNNDTPVPGNTYGIEVSLKQQ</sequence>
<dbReference type="Pfam" id="PF03906">
    <property type="entry name" value="Phage_T7_tail"/>
    <property type="match status" value="1"/>
</dbReference>
<keyword evidence="2" id="KW-1227">Viral tail protein</keyword>
<dbReference type="OrthoDB" id="5710at10239"/>
<gene>
    <name evidence="5" type="ORF">kpv41_46</name>
</gene>
<comment type="subcellular location">
    <subcellularLocation>
        <location evidence="1">Virion</location>
    </subcellularLocation>
</comment>